<organism evidence="1 2">
    <name type="scientific">Protopolystoma xenopodis</name>
    <dbReference type="NCBI Taxonomy" id="117903"/>
    <lineage>
        <taxon>Eukaryota</taxon>
        <taxon>Metazoa</taxon>
        <taxon>Spiralia</taxon>
        <taxon>Lophotrochozoa</taxon>
        <taxon>Platyhelminthes</taxon>
        <taxon>Monogenea</taxon>
        <taxon>Polyopisthocotylea</taxon>
        <taxon>Polystomatidea</taxon>
        <taxon>Polystomatidae</taxon>
        <taxon>Protopolystoma</taxon>
    </lineage>
</organism>
<keyword evidence="2" id="KW-1185">Reference proteome</keyword>
<name>A0A3S5BUX4_9PLAT</name>
<reference evidence="1" key="1">
    <citation type="submission" date="2018-11" db="EMBL/GenBank/DDBJ databases">
        <authorList>
            <consortium name="Pathogen Informatics"/>
        </authorList>
    </citation>
    <scope>NUCLEOTIDE SEQUENCE</scope>
</reference>
<gene>
    <name evidence="1" type="ORF">PXEA_LOCUS34609</name>
</gene>
<evidence type="ECO:0000313" key="1">
    <source>
        <dbReference type="EMBL" id="VEL41169.1"/>
    </source>
</evidence>
<proteinExistence type="predicted"/>
<dbReference type="EMBL" id="CAAALY010268208">
    <property type="protein sequence ID" value="VEL41169.1"/>
    <property type="molecule type" value="Genomic_DNA"/>
</dbReference>
<dbReference type="AlphaFoldDB" id="A0A3S5BUX4"/>
<dbReference type="Proteomes" id="UP000784294">
    <property type="component" value="Unassembled WGS sequence"/>
</dbReference>
<comment type="caution">
    <text evidence="1">The sequence shown here is derived from an EMBL/GenBank/DDBJ whole genome shotgun (WGS) entry which is preliminary data.</text>
</comment>
<evidence type="ECO:0000313" key="2">
    <source>
        <dbReference type="Proteomes" id="UP000784294"/>
    </source>
</evidence>
<sequence>MQHFADPAFFKSPVHQISLGQYFNGLSDLASSRIFTISSRHIGRFPVDFVIRRAMCSRTIKYVRLLVLRRQTCEKCFLLLFYNIDIPFS</sequence>
<accession>A0A3S5BUX4</accession>
<protein>
    <submittedName>
        <fullName evidence="1">Uncharacterized protein</fullName>
    </submittedName>
</protein>